<dbReference type="RefSeq" id="WP_054085852.1">
    <property type="nucleotide sequence ID" value="NZ_LGLN01000035.1"/>
</dbReference>
<accession>A0A0N1JPB0</accession>
<dbReference type="PATRIC" id="fig|81035.3.peg.4864"/>
<dbReference type="InterPro" id="IPR006944">
    <property type="entry name" value="Phage/GTA_portal"/>
</dbReference>
<gene>
    <name evidence="1" type="ORF">ABJ99_4557</name>
</gene>
<organism evidence="1 2">
    <name type="scientific">Pseudomonas syringae pv. cilantro</name>
    <dbReference type="NCBI Taxonomy" id="81035"/>
    <lineage>
        <taxon>Bacteria</taxon>
        <taxon>Pseudomonadati</taxon>
        <taxon>Pseudomonadota</taxon>
        <taxon>Gammaproteobacteria</taxon>
        <taxon>Pseudomonadales</taxon>
        <taxon>Pseudomonadaceae</taxon>
        <taxon>Pseudomonas</taxon>
        <taxon>Pseudomonas syringae</taxon>
    </lineage>
</organism>
<sequence>MAFRWYNPRSWGFLGYTDPTTGNYVEVDMEVGGKKTKAGVTVTTTTALSISMVWSCVKILSESLSGLPLKLYEDSEKGRKLIPGTDRALKLLRKPNPYMTLLNFLKFVVVNMALRGNAFALIERNRNGDPVGFVPLDCNTVTIDTDDDLVYWVTPKNGDRFPVSPENMLHFKLFSLDGIVGLSPIEYQAETMGLAKAGQQWSSRFMRKGGFTGGYVIYEGFLNKQQETQIMSKFPDVRKADADDIGKVAILQGNPKIVPAGLSQKDAQFIESQQFQEEALAGIYGVPLWLANRAGKTSIMGSNLEQQLTGFITFGLKPYIDVVEDEFNDKVYRKYSRFVEFTVEGLLRADSAGRAAYYQAALGGSGGSGWMTINEVREKENETLLDGDEYNRITRWEMQTNVKT</sequence>
<evidence type="ECO:0000313" key="2">
    <source>
        <dbReference type="Proteomes" id="UP000037891"/>
    </source>
</evidence>
<reference evidence="1 2" key="2">
    <citation type="submission" date="2015-10" db="EMBL/GenBank/DDBJ databases">
        <title>Comparative genomics and high-throughput reverse genetic screens identify a new phytobacterial MAMP and an Arabidopsis receptor required for immune elicitation.</title>
        <authorList>
            <person name="Mott G.A."/>
            <person name="Thakur S."/>
            <person name="Wang P.W."/>
            <person name="Desveaux D."/>
            <person name="Guttman D.S."/>
        </authorList>
    </citation>
    <scope>NUCLEOTIDE SEQUENCE [LARGE SCALE GENOMIC DNA]</scope>
    <source>
        <strain evidence="1 2">0788_9</strain>
    </source>
</reference>
<comment type="caution">
    <text evidence="1">The sequence shown here is derived from an EMBL/GenBank/DDBJ whole genome shotgun (WGS) entry which is preliminary data.</text>
</comment>
<dbReference type="EMBL" id="LGLN01000035">
    <property type="protein sequence ID" value="KPC32534.1"/>
    <property type="molecule type" value="Genomic_DNA"/>
</dbReference>
<dbReference type="InterPro" id="IPR006427">
    <property type="entry name" value="Portal_HK97"/>
</dbReference>
<dbReference type="Proteomes" id="UP000037891">
    <property type="component" value="Unassembled WGS sequence"/>
</dbReference>
<dbReference type="NCBIfam" id="TIGR01537">
    <property type="entry name" value="portal_HK97"/>
    <property type="match status" value="1"/>
</dbReference>
<name>A0A0N1JPB0_PSESX</name>
<reference evidence="1 2" key="1">
    <citation type="submission" date="2015-07" db="EMBL/GenBank/DDBJ databases">
        <authorList>
            <person name="Noorani M."/>
        </authorList>
    </citation>
    <scope>NUCLEOTIDE SEQUENCE [LARGE SCALE GENOMIC DNA]</scope>
    <source>
        <strain evidence="1 2">0788_9</strain>
    </source>
</reference>
<dbReference type="Pfam" id="PF04860">
    <property type="entry name" value="Phage_portal"/>
    <property type="match status" value="1"/>
</dbReference>
<proteinExistence type="predicted"/>
<dbReference type="AlphaFoldDB" id="A0A0N1JPB0"/>
<protein>
    <submittedName>
        <fullName evidence="1">HK97 family phage portal protein</fullName>
    </submittedName>
</protein>
<evidence type="ECO:0000313" key="1">
    <source>
        <dbReference type="EMBL" id="KPC32534.1"/>
    </source>
</evidence>